<reference evidence="1 2" key="1">
    <citation type="submission" date="2022-01" db="EMBL/GenBank/DDBJ databases">
        <title>A chromosomal length assembly of Cordylochernes scorpioides.</title>
        <authorList>
            <person name="Zeh D."/>
            <person name="Zeh J."/>
        </authorList>
    </citation>
    <scope>NUCLEOTIDE SEQUENCE [LARGE SCALE GENOMIC DNA]</scope>
    <source>
        <strain evidence="1">IN4F17</strain>
        <tissue evidence="1">Whole Body</tissue>
    </source>
</reference>
<dbReference type="InterPro" id="IPR040346">
    <property type="entry name" value="GEX1/Brambleberry"/>
</dbReference>
<name>A0ABY6LB05_9ARAC</name>
<keyword evidence="2" id="KW-1185">Reference proteome</keyword>
<dbReference type="EMBL" id="CP092876">
    <property type="protein sequence ID" value="UYV76910.1"/>
    <property type="molecule type" value="Genomic_DNA"/>
</dbReference>
<gene>
    <name evidence="1" type="ORF">LAZ67_14002358</name>
</gene>
<sequence>MVLKGSCSGLTEEDIGKLSVQLLNCQSAVEGRPIHPCRPSMTLKECTRNMDQHTWNAYHIVSNRARAVCYATRQLQFSLKTEMTVNRLSATAQNQLEVLKELEEGQGRLSRMTDETLDMMSTRQKEMLDRQERLKFTTQTMQTYVASNLRDLAMEKSLITMGNKELSNMTKAIKTKLGQTSSLTIEHFLNCYLLCFLPITPIFKCRWSTAPDISHCTIDPILAVADEASCMLGRQTLERQQDHQALVKELGRLQDQARLLYAKLEAGTRLAQTQLSAARLQHQEALLGLSQINDTVGFMLRALGETRAELLAWAAQSGLQISTLVSYLQHLGFGLLAALAAAFIQAPALPRIAILLLLSLNCYLSLEVPESAMDFSSLSLALFSVYI</sequence>
<dbReference type="PANTHER" id="PTHR33538">
    <property type="entry name" value="PROTEIN GAMETE EXPRESSED 1"/>
    <property type="match status" value="1"/>
</dbReference>
<proteinExistence type="predicted"/>
<evidence type="ECO:0000313" key="1">
    <source>
        <dbReference type="EMBL" id="UYV76910.1"/>
    </source>
</evidence>
<accession>A0ABY6LB05</accession>
<protein>
    <submittedName>
        <fullName evidence="1">Brambleberry-like</fullName>
    </submittedName>
</protein>
<evidence type="ECO:0000313" key="2">
    <source>
        <dbReference type="Proteomes" id="UP001235939"/>
    </source>
</evidence>
<organism evidence="1 2">
    <name type="scientific">Cordylochernes scorpioides</name>
    <dbReference type="NCBI Taxonomy" id="51811"/>
    <lineage>
        <taxon>Eukaryota</taxon>
        <taxon>Metazoa</taxon>
        <taxon>Ecdysozoa</taxon>
        <taxon>Arthropoda</taxon>
        <taxon>Chelicerata</taxon>
        <taxon>Arachnida</taxon>
        <taxon>Pseudoscorpiones</taxon>
        <taxon>Cheliferoidea</taxon>
        <taxon>Chernetidae</taxon>
        <taxon>Cordylochernes</taxon>
    </lineage>
</organism>
<dbReference type="PANTHER" id="PTHR33538:SF1">
    <property type="entry name" value="PROTEIN BRAMBLEBERRY"/>
    <property type="match status" value="1"/>
</dbReference>
<feature type="non-terminal residue" evidence="1">
    <location>
        <position position="387"/>
    </location>
</feature>
<dbReference type="Proteomes" id="UP001235939">
    <property type="component" value="Chromosome 14"/>
</dbReference>